<feature type="transmembrane region" description="Helical" evidence="6">
    <location>
        <begin position="98"/>
        <end position="118"/>
    </location>
</feature>
<dbReference type="SUPFAM" id="SSF103473">
    <property type="entry name" value="MFS general substrate transporter"/>
    <property type="match status" value="1"/>
</dbReference>
<dbReference type="InterPro" id="IPR036259">
    <property type="entry name" value="MFS_trans_sf"/>
</dbReference>
<evidence type="ECO:0000256" key="6">
    <source>
        <dbReference type="SAM" id="Phobius"/>
    </source>
</evidence>
<feature type="transmembrane region" description="Helical" evidence="6">
    <location>
        <begin position="292"/>
        <end position="314"/>
    </location>
</feature>
<dbReference type="Pfam" id="PF07690">
    <property type="entry name" value="MFS_1"/>
    <property type="match status" value="1"/>
</dbReference>
<protein>
    <submittedName>
        <fullName evidence="7">MFS family arabinose efflux permease</fullName>
    </submittedName>
</protein>
<reference evidence="7 8" key="1">
    <citation type="submission" date="2023-07" db="EMBL/GenBank/DDBJ databases">
        <title>Sorghum-associated microbial communities from plants grown in Nebraska, USA.</title>
        <authorList>
            <person name="Schachtman D."/>
        </authorList>
    </citation>
    <scope>NUCLEOTIDE SEQUENCE [LARGE SCALE GENOMIC DNA]</scope>
    <source>
        <strain evidence="7 8">DS1607</strain>
    </source>
</reference>
<feature type="transmembrane region" description="Helical" evidence="6">
    <location>
        <begin position="323"/>
        <end position="342"/>
    </location>
</feature>
<dbReference type="Proteomes" id="UP001226867">
    <property type="component" value="Unassembled WGS sequence"/>
</dbReference>
<dbReference type="PANTHER" id="PTHR43124:SF10">
    <property type="entry name" value="PURINE EFFLUX PUMP PBUE"/>
    <property type="match status" value="1"/>
</dbReference>
<proteinExistence type="predicted"/>
<evidence type="ECO:0000256" key="3">
    <source>
        <dbReference type="ARBA" id="ARBA00022692"/>
    </source>
</evidence>
<feature type="transmembrane region" description="Helical" evidence="6">
    <location>
        <begin position="194"/>
        <end position="217"/>
    </location>
</feature>
<dbReference type="InterPro" id="IPR050189">
    <property type="entry name" value="MFS_Efflux_Transporters"/>
</dbReference>
<evidence type="ECO:0000256" key="5">
    <source>
        <dbReference type="ARBA" id="ARBA00023136"/>
    </source>
</evidence>
<feature type="transmembrane region" description="Helical" evidence="6">
    <location>
        <begin position="130"/>
        <end position="155"/>
    </location>
</feature>
<accession>A0ABT9S9S8</accession>
<keyword evidence="4 6" id="KW-1133">Transmembrane helix</keyword>
<keyword evidence="2" id="KW-1003">Cell membrane</keyword>
<sequence>MITTNSLRGRIALMTGHCAGMVDLVALPVWVGTLMSAYRFDPQQAGLLATLFLVGAVVSSLVLAPFFQRLHGRTVATMGFSCAAVGFAAAATTTDFDMLALLHLGSGLAAGAALSVTHGTIARSPNPHRLFAWVGIALGFFAIAFLGVAPSLVAIRGGPVLFQVFAGVMAVGALAALLAFPVPDLPDSARAKGAPAAPLPVAIWWGVLGIAGMGLVQSMTFSFLERVGSDRGFGMEAVMGVLIALGVVNLFPAALAAVLEKRWPARKVLVVGPAVQALLVVVMMNSPVFAPYAVAAAVFAAVMIFTHTFAFGVLARLDPSGRALAATPAMLMFGAAIGPILGGTLVKGWGYGSIGVAALVIDGLAVSAFACVHRARRAPRAVGAVHGPSASDLP</sequence>
<evidence type="ECO:0000313" key="8">
    <source>
        <dbReference type="Proteomes" id="UP001226867"/>
    </source>
</evidence>
<dbReference type="PANTHER" id="PTHR43124">
    <property type="entry name" value="PURINE EFFLUX PUMP PBUE"/>
    <property type="match status" value="1"/>
</dbReference>
<evidence type="ECO:0000256" key="1">
    <source>
        <dbReference type="ARBA" id="ARBA00004651"/>
    </source>
</evidence>
<dbReference type="RefSeq" id="WP_307690907.1">
    <property type="nucleotide sequence ID" value="NZ_JAUSRO010000010.1"/>
</dbReference>
<dbReference type="EMBL" id="JAUSRO010000010">
    <property type="protein sequence ID" value="MDP9901120.1"/>
    <property type="molecule type" value="Genomic_DNA"/>
</dbReference>
<feature type="transmembrane region" description="Helical" evidence="6">
    <location>
        <begin position="12"/>
        <end position="33"/>
    </location>
</feature>
<feature type="transmembrane region" description="Helical" evidence="6">
    <location>
        <begin position="45"/>
        <end position="67"/>
    </location>
</feature>
<feature type="transmembrane region" description="Helical" evidence="6">
    <location>
        <begin position="348"/>
        <end position="372"/>
    </location>
</feature>
<gene>
    <name evidence="7" type="ORF">J2W36_003386</name>
</gene>
<feature type="transmembrane region" description="Helical" evidence="6">
    <location>
        <begin position="161"/>
        <end position="182"/>
    </location>
</feature>
<name>A0ABT9S9S8_9BURK</name>
<evidence type="ECO:0000313" key="7">
    <source>
        <dbReference type="EMBL" id="MDP9901120.1"/>
    </source>
</evidence>
<keyword evidence="8" id="KW-1185">Reference proteome</keyword>
<comment type="caution">
    <text evidence="7">The sequence shown here is derived from an EMBL/GenBank/DDBJ whole genome shotgun (WGS) entry which is preliminary data.</text>
</comment>
<dbReference type="InterPro" id="IPR011701">
    <property type="entry name" value="MFS"/>
</dbReference>
<evidence type="ECO:0000256" key="4">
    <source>
        <dbReference type="ARBA" id="ARBA00022989"/>
    </source>
</evidence>
<feature type="transmembrane region" description="Helical" evidence="6">
    <location>
        <begin position="237"/>
        <end position="259"/>
    </location>
</feature>
<dbReference type="Gene3D" id="1.20.1250.20">
    <property type="entry name" value="MFS general substrate transporter like domains"/>
    <property type="match status" value="1"/>
</dbReference>
<evidence type="ECO:0000256" key="2">
    <source>
        <dbReference type="ARBA" id="ARBA00022475"/>
    </source>
</evidence>
<organism evidence="7 8">
    <name type="scientific">Variovorax ginsengisoli</name>
    <dbReference type="NCBI Taxonomy" id="363844"/>
    <lineage>
        <taxon>Bacteria</taxon>
        <taxon>Pseudomonadati</taxon>
        <taxon>Pseudomonadota</taxon>
        <taxon>Betaproteobacteria</taxon>
        <taxon>Burkholderiales</taxon>
        <taxon>Comamonadaceae</taxon>
        <taxon>Variovorax</taxon>
    </lineage>
</organism>
<comment type="subcellular location">
    <subcellularLocation>
        <location evidence="1">Cell membrane</location>
        <topology evidence="1">Multi-pass membrane protein</topology>
    </subcellularLocation>
</comment>
<keyword evidence="5 6" id="KW-0472">Membrane</keyword>
<keyword evidence="3 6" id="KW-0812">Transmembrane</keyword>